<comment type="caution">
    <text evidence="3">The sequence shown here is derived from an EMBL/GenBank/DDBJ whole genome shotgun (WGS) entry which is preliminary data.</text>
</comment>
<dbReference type="InterPro" id="IPR036291">
    <property type="entry name" value="NAD(P)-bd_dom_sf"/>
</dbReference>
<dbReference type="Proteomes" id="UP001597322">
    <property type="component" value="Unassembled WGS sequence"/>
</dbReference>
<evidence type="ECO:0000259" key="1">
    <source>
        <dbReference type="Pfam" id="PF01408"/>
    </source>
</evidence>
<evidence type="ECO:0000313" key="3">
    <source>
        <dbReference type="EMBL" id="MFD1747547.1"/>
    </source>
</evidence>
<dbReference type="InterPro" id="IPR000683">
    <property type="entry name" value="Gfo/Idh/MocA-like_OxRdtase_N"/>
</dbReference>
<dbReference type="SUPFAM" id="SSF55347">
    <property type="entry name" value="Glyceraldehyde-3-phosphate dehydrogenase-like, C-terminal domain"/>
    <property type="match status" value="1"/>
</dbReference>
<dbReference type="SUPFAM" id="SSF51735">
    <property type="entry name" value="NAD(P)-binding Rossmann-fold domains"/>
    <property type="match status" value="1"/>
</dbReference>
<keyword evidence="4" id="KW-1185">Reference proteome</keyword>
<sequence>MKVAIIGLGFRLGYLGQIFSQIDPNFEIVGYVDPAPAGMPRLLEAGIPAGRAYDTPEALIASESFDLLMIGSPNHLHLDHIRIGLEAGLTVFTEKPIVVSIEESFQLASLLNRYGHDRLLVGLVLRYSPLYRDLRKAQAEGLLGEVVSIEASEHIAPYHGAFFMRDWRRYSRYAGSFMLEKCCHDLDLYNGVVGARPRYVASFGGRKSFTPSNAPGNVGLNDLEVYHRKPSGWLGSDKVFDSDGDIIDYQTAIVEYESGASLTFHTNLNVPDEFRRFCVMGSKGMAEGDFVRGFMDVHDAHTSEKRISNRYQAPSTTSHHYGADEQMAADVLAHMTSGAALPVSALDAIEAGILALAMDEARQNRKVIDLAPVWERYDTCLHGSAPASQAKTA</sequence>
<organism evidence="3 4">
    <name type="scientific">Rhizobium helianthi</name>
    <dbReference type="NCBI Taxonomy" id="1132695"/>
    <lineage>
        <taxon>Bacteria</taxon>
        <taxon>Pseudomonadati</taxon>
        <taxon>Pseudomonadota</taxon>
        <taxon>Alphaproteobacteria</taxon>
        <taxon>Hyphomicrobiales</taxon>
        <taxon>Rhizobiaceae</taxon>
        <taxon>Rhizobium/Agrobacterium group</taxon>
        <taxon>Rhizobium</taxon>
    </lineage>
</organism>
<dbReference type="RefSeq" id="WP_377405019.1">
    <property type="nucleotide sequence ID" value="NZ_JBHUEQ010000039.1"/>
</dbReference>
<dbReference type="Pfam" id="PF02894">
    <property type="entry name" value="GFO_IDH_MocA_C"/>
    <property type="match status" value="1"/>
</dbReference>
<evidence type="ECO:0000313" key="4">
    <source>
        <dbReference type="Proteomes" id="UP001597322"/>
    </source>
</evidence>
<dbReference type="EMBL" id="JBHUEQ010000039">
    <property type="protein sequence ID" value="MFD1747547.1"/>
    <property type="molecule type" value="Genomic_DNA"/>
</dbReference>
<accession>A0ABW4M7W5</accession>
<dbReference type="Pfam" id="PF01408">
    <property type="entry name" value="GFO_IDH_MocA"/>
    <property type="match status" value="1"/>
</dbReference>
<dbReference type="Gene3D" id="3.30.360.10">
    <property type="entry name" value="Dihydrodipicolinate Reductase, domain 2"/>
    <property type="match status" value="1"/>
</dbReference>
<dbReference type="Gene3D" id="3.40.50.720">
    <property type="entry name" value="NAD(P)-binding Rossmann-like Domain"/>
    <property type="match status" value="1"/>
</dbReference>
<protein>
    <submittedName>
        <fullName evidence="3">Gfo/Idh/MocA family protein</fullName>
    </submittedName>
</protein>
<gene>
    <name evidence="3" type="ORF">ACFSE1_18915</name>
</gene>
<proteinExistence type="predicted"/>
<dbReference type="PANTHER" id="PTHR43377:SF2">
    <property type="entry name" value="BINDING ROSSMANN FOLD OXIDOREDUCTASE, PUTATIVE (AFU_ORTHOLOGUE AFUA_4G00560)-RELATED"/>
    <property type="match status" value="1"/>
</dbReference>
<dbReference type="PANTHER" id="PTHR43377">
    <property type="entry name" value="BILIVERDIN REDUCTASE A"/>
    <property type="match status" value="1"/>
</dbReference>
<dbReference type="InterPro" id="IPR051450">
    <property type="entry name" value="Gfo/Idh/MocA_Oxidoreductases"/>
</dbReference>
<feature type="domain" description="Gfo/Idh/MocA-like oxidoreductase C-terminal" evidence="2">
    <location>
        <begin position="139"/>
        <end position="369"/>
    </location>
</feature>
<name>A0ABW4M7W5_9HYPH</name>
<feature type="domain" description="Gfo/Idh/MocA-like oxidoreductase N-terminal" evidence="1">
    <location>
        <begin position="1"/>
        <end position="115"/>
    </location>
</feature>
<reference evidence="4" key="1">
    <citation type="journal article" date="2019" name="Int. J. Syst. Evol. Microbiol.">
        <title>The Global Catalogue of Microorganisms (GCM) 10K type strain sequencing project: providing services to taxonomists for standard genome sequencing and annotation.</title>
        <authorList>
            <consortium name="The Broad Institute Genomics Platform"/>
            <consortium name="The Broad Institute Genome Sequencing Center for Infectious Disease"/>
            <person name="Wu L."/>
            <person name="Ma J."/>
        </authorList>
    </citation>
    <scope>NUCLEOTIDE SEQUENCE [LARGE SCALE GENOMIC DNA]</scope>
    <source>
        <strain evidence="4">CG52</strain>
    </source>
</reference>
<evidence type="ECO:0000259" key="2">
    <source>
        <dbReference type="Pfam" id="PF02894"/>
    </source>
</evidence>
<dbReference type="InterPro" id="IPR004104">
    <property type="entry name" value="Gfo/Idh/MocA-like_OxRdtase_C"/>
</dbReference>